<feature type="transmembrane region" description="Helical" evidence="14">
    <location>
        <begin position="175"/>
        <end position="197"/>
    </location>
</feature>
<gene>
    <name evidence="16" type="primary">dcuS</name>
    <name evidence="16" type="ORF">ACFO5U_12550</name>
</gene>
<dbReference type="PANTHER" id="PTHR43547">
    <property type="entry name" value="TWO-COMPONENT HISTIDINE KINASE"/>
    <property type="match status" value="1"/>
</dbReference>
<dbReference type="InterPro" id="IPR033463">
    <property type="entry name" value="sCache_3"/>
</dbReference>
<dbReference type="InterPro" id="IPR035965">
    <property type="entry name" value="PAS-like_dom_sf"/>
</dbReference>
<dbReference type="SMART" id="SM00387">
    <property type="entry name" value="HATPase_c"/>
    <property type="match status" value="1"/>
</dbReference>
<dbReference type="PRINTS" id="PR00344">
    <property type="entry name" value="BCTRLSENSOR"/>
</dbReference>
<feature type="transmembrane region" description="Helical" evidence="14">
    <location>
        <begin position="12"/>
        <end position="32"/>
    </location>
</feature>
<dbReference type="EC" id="2.7.13.3" evidence="3"/>
<keyword evidence="11 14" id="KW-1133">Transmembrane helix</keyword>
<protein>
    <recommendedName>
        <fullName evidence="3">histidine kinase</fullName>
        <ecNumber evidence="3">2.7.13.3</ecNumber>
    </recommendedName>
</protein>
<keyword evidence="5" id="KW-0597">Phosphoprotein</keyword>
<dbReference type="SUPFAM" id="SSF55785">
    <property type="entry name" value="PYP-like sensor domain (PAS domain)"/>
    <property type="match status" value="1"/>
</dbReference>
<dbReference type="Gene3D" id="1.10.287.130">
    <property type="match status" value="1"/>
</dbReference>
<dbReference type="RefSeq" id="WP_377279402.1">
    <property type="nucleotide sequence ID" value="NZ_JBHSGL010000005.1"/>
</dbReference>
<dbReference type="NCBIfam" id="NF008298">
    <property type="entry name" value="PRK11086.1"/>
    <property type="match status" value="1"/>
</dbReference>
<dbReference type="GO" id="GO:0004673">
    <property type="term" value="F:protein histidine kinase activity"/>
    <property type="evidence" value="ECO:0007669"/>
    <property type="project" value="UniProtKB-EC"/>
</dbReference>
<evidence type="ECO:0000256" key="14">
    <source>
        <dbReference type="SAM" id="Phobius"/>
    </source>
</evidence>
<evidence type="ECO:0000256" key="4">
    <source>
        <dbReference type="ARBA" id="ARBA00022475"/>
    </source>
</evidence>
<sequence length="544" mass="59745">MAFLSRFKLSTIIILFVLSVVLVSLVITNLLVADTSGDRIEQQLEEKAVRISNAMADSEVIRSGLQSQAAEADIQDYALAMQQAADVLFVVVMDMDGIRKSHPNPDNIGKAFAGGDERRVLEGEEYTSRAEGTLGQSVRSFTPIFDDQGNQIGAVAAGISLEEVESAIGENQKTIWIGSLIGLLFGIIGALCLARYIKRSLLGLEPHQIARIHEERNQMLHSVYEGVIAIDKDSRIMLANRSARELFEKAGFKGQEPIGAAIEEFLPGLAVSRVLVDKQTVLDEEQELNGLSIISNHVPLLVQEQVIGAMVTFRDKTEIDELAEQLTGVEMYAETLRAQSHEFMNQLHVLLGLIKMEQYEQVSHFITKLVDHQAVEVGNVTRSIKDPVLAGFILGKISFAREAQVELAIHCETDIPKPDDSAVTHELITIIGNVVDNAIDNVVDTERKQVDAIFSYIDELLTVTISDTGTGIQQEVQETMFEKGVSSKEGYHRGFGLYLVQNSVDKLEGSIDVASEVNNGTTFEVVVPYEARGENDDSSDDSGR</sequence>
<accession>A0ABV9MGI3</accession>
<evidence type="ECO:0000256" key="2">
    <source>
        <dbReference type="ARBA" id="ARBA00004651"/>
    </source>
</evidence>
<keyword evidence="13 14" id="KW-0472">Membrane</keyword>
<dbReference type="Pfam" id="PF02518">
    <property type="entry name" value="HATPase_c"/>
    <property type="match status" value="1"/>
</dbReference>
<dbReference type="InterPro" id="IPR036890">
    <property type="entry name" value="HATPase_C_sf"/>
</dbReference>
<dbReference type="InterPro" id="IPR003594">
    <property type="entry name" value="HATPase_dom"/>
</dbReference>
<evidence type="ECO:0000256" key="10">
    <source>
        <dbReference type="ARBA" id="ARBA00022840"/>
    </source>
</evidence>
<keyword evidence="12" id="KW-0902">Two-component regulatory system</keyword>
<organism evidence="16 17">
    <name type="scientific">Planococcus dechangensis</name>
    <dbReference type="NCBI Taxonomy" id="1176255"/>
    <lineage>
        <taxon>Bacteria</taxon>
        <taxon>Bacillati</taxon>
        <taxon>Bacillota</taxon>
        <taxon>Bacilli</taxon>
        <taxon>Bacillales</taxon>
        <taxon>Caryophanaceae</taxon>
        <taxon>Planococcus</taxon>
    </lineage>
</organism>
<dbReference type="Pfam" id="PF17203">
    <property type="entry name" value="sCache_3_2"/>
    <property type="match status" value="1"/>
</dbReference>
<evidence type="ECO:0000313" key="16">
    <source>
        <dbReference type="EMBL" id="MFC4713703.1"/>
    </source>
</evidence>
<evidence type="ECO:0000313" key="17">
    <source>
        <dbReference type="Proteomes" id="UP001595932"/>
    </source>
</evidence>
<dbReference type="Gene3D" id="3.30.450.20">
    <property type="entry name" value="PAS domain"/>
    <property type="match status" value="2"/>
</dbReference>
<evidence type="ECO:0000256" key="11">
    <source>
        <dbReference type="ARBA" id="ARBA00022989"/>
    </source>
</evidence>
<evidence type="ECO:0000256" key="6">
    <source>
        <dbReference type="ARBA" id="ARBA00022679"/>
    </source>
</evidence>
<dbReference type="InterPro" id="IPR000014">
    <property type="entry name" value="PAS"/>
</dbReference>
<dbReference type="PANTHER" id="PTHR43547:SF10">
    <property type="entry name" value="SENSOR HISTIDINE KINASE DCUS"/>
    <property type="match status" value="1"/>
</dbReference>
<evidence type="ECO:0000259" key="15">
    <source>
        <dbReference type="PROSITE" id="PS50109"/>
    </source>
</evidence>
<dbReference type="SUPFAM" id="SSF55890">
    <property type="entry name" value="Sporulation response regulatory protein Spo0B"/>
    <property type="match status" value="1"/>
</dbReference>
<dbReference type="SMART" id="SM00091">
    <property type="entry name" value="PAS"/>
    <property type="match status" value="1"/>
</dbReference>
<evidence type="ECO:0000256" key="3">
    <source>
        <dbReference type="ARBA" id="ARBA00012438"/>
    </source>
</evidence>
<reference evidence="17" key="1">
    <citation type="journal article" date="2019" name="Int. J. Syst. Evol. Microbiol.">
        <title>The Global Catalogue of Microorganisms (GCM) 10K type strain sequencing project: providing services to taxonomists for standard genome sequencing and annotation.</title>
        <authorList>
            <consortium name="The Broad Institute Genomics Platform"/>
            <consortium name="The Broad Institute Genome Sequencing Center for Infectious Disease"/>
            <person name="Wu L."/>
            <person name="Ma J."/>
        </authorList>
    </citation>
    <scope>NUCLEOTIDE SEQUENCE [LARGE SCALE GENOMIC DNA]</scope>
    <source>
        <strain evidence="17">CGMCC 1.12151</strain>
    </source>
</reference>
<proteinExistence type="predicted"/>
<evidence type="ECO:0000256" key="5">
    <source>
        <dbReference type="ARBA" id="ARBA00022553"/>
    </source>
</evidence>
<feature type="domain" description="Histidine kinase" evidence="15">
    <location>
        <begin position="317"/>
        <end position="531"/>
    </location>
</feature>
<dbReference type="Proteomes" id="UP001595932">
    <property type="component" value="Unassembled WGS sequence"/>
</dbReference>
<comment type="caution">
    <text evidence="16">The sequence shown here is derived from an EMBL/GenBank/DDBJ whole genome shotgun (WGS) entry which is preliminary data.</text>
</comment>
<dbReference type="InterPro" id="IPR005467">
    <property type="entry name" value="His_kinase_dom"/>
</dbReference>
<keyword evidence="10" id="KW-0067">ATP-binding</keyword>
<evidence type="ECO:0000256" key="7">
    <source>
        <dbReference type="ARBA" id="ARBA00022692"/>
    </source>
</evidence>
<evidence type="ECO:0000256" key="8">
    <source>
        <dbReference type="ARBA" id="ARBA00022741"/>
    </source>
</evidence>
<keyword evidence="8" id="KW-0547">Nucleotide-binding</keyword>
<keyword evidence="7 14" id="KW-0812">Transmembrane</keyword>
<dbReference type="InterPro" id="IPR016120">
    <property type="entry name" value="Sig_transdc_His_kin_SpoOB"/>
</dbReference>
<keyword evidence="6 16" id="KW-0808">Transferase</keyword>
<keyword evidence="17" id="KW-1185">Reference proteome</keyword>
<dbReference type="Pfam" id="PF14689">
    <property type="entry name" value="SPOB_a"/>
    <property type="match status" value="1"/>
</dbReference>
<evidence type="ECO:0000256" key="13">
    <source>
        <dbReference type="ARBA" id="ARBA00023136"/>
    </source>
</evidence>
<evidence type="ECO:0000256" key="1">
    <source>
        <dbReference type="ARBA" id="ARBA00000085"/>
    </source>
</evidence>
<comment type="catalytic activity">
    <reaction evidence="1">
        <text>ATP + protein L-histidine = ADP + protein N-phospho-L-histidine.</text>
        <dbReference type="EC" id="2.7.13.3"/>
    </reaction>
</comment>
<dbReference type="InterPro" id="IPR029151">
    <property type="entry name" value="Sensor-like_sf"/>
</dbReference>
<dbReference type="EMBL" id="JBHSGL010000005">
    <property type="protein sequence ID" value="MFC4713703.1"/>
    <property type="molecule type" value="Genomic_DNA"/>
</dbReference>
<keyword evidence="9 16" id="KW-0418">Kinase</keyword>
<dbReference type="InterPro" id="IPR004358">
    <property type="entry name" value="Sig_transdc_His_kin-like_C"/>
</dbReference>
<evidence type="ECO:0000256" key="9">
    <source>
        <dbReference type="ARBA" id="ARBA00022777"/>
    </source>
</evidence>
<name>A0ABV9MGI3_9BACL</name>
<dbReference type="PROSITE" id="PS50109">
    <property type="entry name" value="HIS_KIN"/>
    <property type="match status" value="1"/>
</dbReference>
<comment type="subcellular location">
    <subcellularLocation>
        <location evidence="2">Cell membrane</location>
        <topology evidence="2">Multi-pass membrane protein</topology>
    </subcellularLocation>
</comment>
<dbReference type="CDD" id="cd00130">
    <property type="entry name" value="PAS"/>
    <property type="match status" value="1"/>
</dbReference>
<evidence type="ECO:0000256" key="12">
    <source>
        <dbReference type="ARBA" id="ARBA00023012"/>
    </source>
</evidence>
<dbReference type="SUPFAM" id="SSF55874">
    <property type="entry name" value="ATPase domain of HSP90 chaperone/DNA topoisomerase II/histidine kinase"/>
    <property type="match status" value="1"/>
</dbReference>
<dbReference type="InterPro" id="IPR039506">
    <property type="entry name" value="SPOB_a"/>
</dbReference>
<keyword evidence="4" id="KW-1003">Cell membrane</keyword>
<dbReference type="SUPFAM" id="SSF103190">
    <property type="entry name" value="Sensory domain-like"/>
    <property type="match status" value="1"/>
</dbReference>
<dbReference type="Gene3D" id="3.30.565.10">
    <property type="entry name" value="Histidine kinase-like ATPase, C-terminal domain"/>
    <property type="match status" value="1"/>
</dbReference>